<name>A0A1W1CCF0_9ZZZZ</name>
<dbReference type="InterPro" id="IPR027471">
    <property type="entry name" value="YbeD-like_sf"/>
</dbReference>
<dbReference type="Pfam" id="PF04359">
    <property type="entry name" value="DUF493"/>
    <property type="match status" value="1"/>
</dbReference>
<protein>
    <submittedName>
        <fullName evidence="1">Proposed lipoate regulatory protein YbeD</fullName>
    </submittedName>
</protein>
<evidence type="ECO:0000313" key="1">
    <source>
        <dbReference type="EMBL" id="SFV63469.1"/>
    </source>
</evidence>
<dbReference type="SUPFAM" id="SSF117991">
    <property type="entry name" value="YbeD/HP0495-like"/>
    <property type="match status" value="1"/>
</dbReference>
<dbReference type="InterPro" id="IPR007454">
    <property type="entry name" value="UPF0250_YbeD-like"/>
</dbReference>
<dbReference type="Gene3D" id="3.30.70.260">
    <property type="match status" value="1"/>
</dbReference>
<sequence>MKILDKNMPQKPEINYPTQWGFKIIGKDKEALEKCIKYIMKETGDKKHTCNLSNQSRTGKFHSFNASCMVESEEERNKIFKYFSDHDDVDMVI</sequence>
<reference evidence="1" key="1">
    <citation type="submission" date="2016-10" db="EMBL/GenBank/DDBJ databases">
        <authorList>
            <person name="de Groot N.N."/>
        </authorList>
    </citation>
    <scope>NUCLEOTIDE SEQUENCE</scope>
</reference>
<organism evidence="1">
    <name type="scientific">hydrothermal vent metagenome</name>
    <dbReference type="NCBI Taxonomy" id="652676"/>
    <lineage>
        <taxon>unclassified sequences</taxon>
        <taxon>metagenomes</taxon>
        <taxon>ecological metagenomes</taxon>
    </lineage>
</organism>
<accession>A0A1W1CCF0</accession>
<gene>
    <name evidence="1" type="ORF">MNB_SV-3-481</name>
</gene>
<dbReference type="EMBL" id="FPHI01000024">
    <property type="protein sequence ID" value="SFV63469.1"/>
    <property type="molecule type" value="Genomic_DNA"/>
</dbReference>
<dbReference type="AlphaFoldDB" id="A0A1W1CCF0"/>
<proteinExistence type="predicted"/>